<evidence type="ECO:0000256" key="1">
    <source>
        <dbReference type="ARBA" id="ARBA00004339"/>
    </source>
</evidence>
<gene>
    <name evidence="5" type="ORF">GCM10009119_06050</name>
</gene>
<reference evidence="6" key="1">
    <citation type="journal article" date="2019" name="Int. J. Syst. Evol. Microbiol.">
        <title>The Global Catalogue of Microorganisms (GCM) 10K type strain sequencing project: providing services to taxonomists for standard genome sequencing and annotation.</title>
        <authorList>
            <consortium name="The Broad Institute Genomics Platform"/>
            <consortium name="The Broad Institute Genome Sequencing Center for Infectious Disease"/>
            <person name="Wu L."/>
            <person name="Ma J."/>
        </authorList>
    </citation>
    <scope>NUCLEOTIDE SEQUENCE [LARGE SCALE GENOMIC DNA]</scope>
    <source>
        <strain evidence="6">JCM 16112</strain>
    </source>
</reference>
<keyword evidence="3" id="KW-0472">Membrane</keyword>
<keyword evidence="6" id="KW-1185">Reference proteome</keyword>
<dbReference type="SMART" id="SM00062">
    <property type="entry name" value="PBPb"/>
    <property type="match status" value="1"/>
</dbReference>
<keyword evidence="2" id="KW-0732">Signal</keyword>
<feature type="domain" description="Solute-binding protein family 3/N-terminal" evidence="4">
    <location>
        <begin position="48"/>
        <end position="270"/>
    </location>
</feature>
<organism evidence="5 6">
    <name type="scientific">Algoriphagus jejuensis</name>
    <dbReference type="NCBI Taxonomy" id="419934"/>
    <lineage>
        <taxon>Bacteria</taxon>
        <taxon>Pseudomonadati</taxon>
        <taxon>Bacteroidota</taxon>
        <taxon>Cytophagia</taxon>
        <taxon>Cytophagales</taxon>
        <taxon>Cyclobacteriaceae</taxon>
        <taxon>Algoriphagus</taxon>
    </lineage>
</organism>
<sequence>MKKTLTLSLSIIILMLFGVQCTFLEERFDTIFHDPYVLDLPGIKTRGTLRAAVDNNSTSYYIYRGRRMGYEFELLRDLGKTLGVQIKFVVVNDIESAFQHLEAGKVDLIAMNLEHSAVRSDRIAFTQALGSMSTVVVGLKSMEKPVFWEGIGNDTIYVRKGTVYKSQLKHIKDSLSLNFTVLESPEHEETLIDQVADQDIKWTVADKNIAQANATYYQGLDIHLKVAEEGSVAWATRKNSPKLQEEVNAWLTDKKKRFIPTLYSKYFLNSRNSYYRSISQFSSLAGNRISVFDDIIRDGAGELGWDWRLLAALVYKESGFDTTATSYAGAAGLLQLMPVTLERFGVTNPNDPTQSLSGGVRYLQYLDKFWRERVPDSKERIRFILASYNVGQGHVEDAWRLTMKYGKNTRSWKDVSFFLNLKSDPEYYRDPIVKSGYAKGHVAVNYVRDVLSLFESYKTLVEP</sequence>
<evidence type="ECO:0000313" key="5">
    <source>
        <dbReference type="EMBL" id="GAA0877637.1"/>
    </source>
</evidence>
<dbReference type="Gene3D" id="3.40.190.10">
    <property type="entry name" value="Periplasmic binding protein-like II"/>
    <property type="match status" value="2"/>
</dbReference>
<accession>A0ABP3YD95</accession>
<dbReference type="InterPro" id="IPR008258">
    <property type="entry name" value="Transglycosylase_SLT_dom_1"/>
</dbReference>
<evidence type="ECO:0000313" key="6">
    <source>
        <dbReference type="Proteomes" id="UP001500469"/>
    </source>
</evidence>
<dbReference type="CDD" id="cd13403">
    <property type="entry name" value="MLTF-like"/>
    <property type="match status" value="1"/>
</dbReference>
<dbReference type="SUPFAM" id="SSF53955">
    <property type="entry name" value="Lysozyme-like"/>
    <property type="match status" value="1"/>
</dbReference>
<dbReference type="SUPFAM" id="SSF53850">
    <property type="entry name" value="Periplasmic binding protein-like II"/>
    <property type="match status" value="1"/>
</dbReference>
<dbReference type="Pfam" id="PF00497">
    <property type="entry name" value="SBP_bac_3"/>
    <property type="match status" value="1"/>
</dbReference>
<dbReference type="PANTHER" id="PTHR35936">
    <property type="entry name" value="MEMBRANE-BOUND LYTIC MUREIN TRANSGLYCOSYLASE F"/>
    <property type="match status" value="1"/>
</dbReference>
<evidence type="ECO:0000259" key="4">
    <source>
        <dbReference type="SMART" id="SM00062"/>
    </source>
</evidence>
<proteinExistence type="predicted"/>
<keyword evidence="3" id="KW-0998">Cell outer membrane</keyword>
<evidence type="ECO:0000256" key="3">
    <source>
        <dbReference type="ARBA" id="ARBA00023237"/>
    </source>
</evidence>
<protein>
    <submittedName>
        <fullName evidence="5">Transglycosylase SLT domain-containing protein</fullName>
    </submittedName>
</protein>
<dbReference type="InterPro" id="IPR023346">
    <property type="entry name" value="Lysozyme-like_dom_sf"/>
</dbReference>
<dbReference type="EMBL" id="BAAAFI010000002">
    <property type="protein sequence ID" value="GAA0877637.1"/>
    <property type="molecule type" value="Genomic_DNA"/>
</dbReference>
<dbReference type="CDD" id="cd01009">
    <property type="entry name" value="PBP2_YfhD_N"/>
    <property type="match status" value="1"/>
</dbReference>
<name>A0ABP3YD95_9BACT</name>
<dbReference type="PANTHER" id="PTHR35936:SF32">
    <property type="entry name" value="MEMBRANE-BOUND LYTIC MUREIN TRANSGLYCOSYLASE F"/>
    <property type="match status" value="1"/>
</dbReference>
<comment type="subcellular location">
    <subcellularLocation>
        <location evidence="1">Cell outer membrane</location>
        <topology evidence="1">Peripheral membrane protein</topology>
    </subcellularLocation>
</comment>
<dbReference type="Proteomes" id="UP001500469">
    <property type="component" value="Unassembled WGS sequence"/>
</dbReference>
<dbReference type="Pfam" id="PF01464">
    <property type="entry name" value="SLT"/>
    <property type="match status" value="1"/>
</dbReference>
<evidence type="ECO:0000256" key="2">
    <source>
        <dbReference type="ARBA" id="ARBA00022729"/>
    </source>
</evidence>
<dbReference type="Gene3D" id="1.10.530.10">
    <property type="match status" value="1"/>
</dbReference>
<comment type="caution">
    <text evidence="5">The sequence shown here is derived from an EMBL/GenBank/DDBJ whole genome shotgun (WGS) entry which is preliminary data.</text>
</comment>
<dbReference type="RefSeq" id="WP_343848328.1">
    <property type="nucleotide sequence ID" value="NZ_BAAAFI010000002.1"/>
</dbReference>
<dbReference type="InterPro" id="IPR001638">
    <property type="entry name" value="Solute-binding_3/MltF_N"/>
</dbReference>